<comment type="subcellular location">
    <subcellularLocation>
        <location evidence="1 5">Secreted</location>
    </subcellularLocation>
</comment>
<dbReference type="AlphaFoldDB" id="A0A2P4YEP5"/>
<evidence type="ECO:0000256" key="2">
    <source>
        <dbReference type="ARBA" id="ARBA00010400"/>
    </source>
</evidence>
<evidence type="ECO:0000256" key="5">
    <source>
        <dbReference type="RuleBase" id="RU367124"/>
    </source>
</evidence>
<evidence type="ECO:0000256" key="3">
    <source>
        <dbReference type="ARBA" id="ARBA00022525"/>
    </source>
</evidence>
<comment type="function">
    <text evidence="5">Effector that suppresses plant defense responses during pathogen infection.</text>
</comment>
<dbReference type="EMBL" id="NCKW01003485">
    <property type="protein sequence ID" value="POM76264.1"/>
    <property type="molecule type" value="Genomic_DNA"/>
</dbReference>
<dbReference type="Pfam" id="PF16810">
    <property type="entry name" value="RXLR"/>
    <property type="match status" value="1"/>
</dbReference>
<feature type="signal peptide" evidence="5">
    <location>
        <begin position="1"/>
        <end position="19"/>
    </location>
</feature>
<name>A0A2P4YEP5_9STRA</name>
<reference evidence="6 7" key="1">
    <citation type="journal article" date="2017" name="Genome Biol. Evol.">
        <title>Phytophthora megakarya and P. palmivora, closely related causal agents of cacao black pod rot, underwent increases in genome sizes and gene numbers by different mechanisms.</title>
        <authorList>
            <person name="Ali S.S."/>
            <person name="Shao J."/>
            <person name="Lary D.J."/>
            <person name="Kronmiller B."/>
            <person name="Shen D."/>
            <person name="Strem M.D."/>
            <person name="Amoako-Attah I."/>
            <person name="Akrofi A.Y."/>
            <person name="Begoude B.A."/>
            <person name="Ten Hoopen G.M."/>
            <person name="Coulibaly K."/>
            <person name="Kebe B.I."/>
            <person name="Melnick R.L."/>
            <person name="Guiltinan M.J."/>
            <person name="Tyler B.M."/>
            <person name="Meinhardt L.W."/>
            <person name="Bailey B.A."/>
        </authorList>
    </citation>
    <scope>NUCLEOTIDE SEQUENCE [LARGE SCALE GENOMIC DNA]</scope>
    <source>
        <strain evidence="7">sbr112.9</strain>
    </source>
</reference>
<accession>A0A2P4YEP5</accession>
<gene>
    <name evidence="6" type="ORF">PHPALM_6522</name>
</gene>
<comment type="domain">
    <text evidence="5">The RxLR-dEER motif acts to carry the protein into the host cell cytoplasm through binding to cell surface phosphatidylinositol-3-phosphate.</text>
</comment>
<proteinExistence type="inferred from homology"/>
<dbReference type="Proteomes" id="UP000237271">
    <property type="component" value="Unassembled WGS sequence"/>
</dbReference>
<keyword evidence="7" id="KW-1185">Reference proteome</keyword>
<evidence type="ECO:0000313" key="7">
    <source>
        <dbReference type="Proteomes" id="UP000237271"/>
    </source>
</evidence>
<organism evidence="6 7">
    <name type="scientific">Phytophthora palmivora</name>
    <dbReference type="NCBI Taxonomy" id="4796"/>
    <lineage>
        <taxon>Eukaryota</taxon>
        <taxon>Sar</taxon>
        <taxon>Stramenopiles</taxon>
        <taxon>Oomycota</taxon>
        <taxon>Peronosporomycetes</taxon>
        <taxon>Peronosporales</taxon>
        <taxon>Peronosporaceae</taxon>
        <taxon>Phytophthora</taxon>
    </lineage>
</organism>
<evidence type="ECO:0000313" key="6">
    <source>
        <dbReference type="EMBL" id="POM76264.1"/>
    </source>
</evidence>
<sequence>MRYACLLIVVATTTQLANHDVVFAKQHVASSVVPATQINSIDTRNSKRFLRSAKWVEDKDSENYAEKEERGKTAAMNSIDEKFNYWLGKGKTGLMIRQKLSKHGIYGDYANQVVKKYGEMYRKEYGTNNGKPFTE</sequence>
<dbReference type="InterPro" id="IPR031825">
    <property type="entry name" value="RXLR"/>
</dbReference>
<keyword evidence="4 5" id="KW-0732">Signal</keyword>
<comment type="similarity">
    <text evidence="2 5">Belongs to the RxLR effector family.</text>
</comment>
<evidence type="ECO:0000256" key="4">
    <source>
        <dbReference type="ARBA" id="ARBA00022729"/>
    </source>
</evidence>
<dbReference type="GO" id="GO:0005576">
    <property type="term" value="C:extracellular region"/>
    <property type="evidence" value="ECO:0007669"/>
    <property type="project" value="UniProtKB-SubCell"/>
</dbReference>
<protein>
    <recommendedName>
        <fullName evidence="5">RxLR effector protein</fullName>
    </recommendedName>
</protein>
<evidence type="ECO:0000256" key="1">
    <source>
        <dbReference type="ARBA" id="ARBA00004613"/>
    </source>
</evidence>
<keyword evidence="3 5" id="KW-0964">Secreted</keyword>
<comment type="caution">
    <text evidence="6">The sequence shown here is derived from an EMBL/GenBank/DDBJ whole genome shotgun (WGS) entry which is preliminary data.</text>
</comment>
<feature type="chain" id="PRO_5028518510" description="RxLR effector protein" evidence="5">
    <location>
        <begin position="20"/>
        <end position="135"/>
    </location>
</feature>
<dbReference type="OrthoDB" id="140995at2759"/>